<protein>
    <submittedName>
        <fullName evidence="1">Uncharacterized protein</fullName>
    </submittedName>
</protein>
<organism evidence="1">
    <name type="scientific">viral metagenome</name>
    <dbReference type="NCBI Taxonomy" id="1070528"/>
    <lineage>
        <taxon>unclassified sequences</taxon>
        <taxon>metagenomes</taxon>
        <taxon>organismal metagenomes</taxon>
    </lineage>
</organism>
<dbReference type="EMBL" id="MN740210">
    <property type="protein sequence ID" value="QHT93788.1"/>
    <property type="molecule type" value="Genomic_DNA"/>
</dbReference>
<dbReference type="AlphaFoldDB" id="A0A6C0IKS7"/>
<accession>A0A6C0IKS7</accession>
<reference evidence="1" key="1">
    <citation type="journal article" date="2020" name="Nature">
        <title>Giant virus diversity and host interactions through global metagenomics.</title>
        <authorList>
            <person name="Schulz F."/>
            <person name="Roux S."/>
            <person name="Paez-Espino D."/>
            <person name="Jungbluth S."/>
            <person name="Walsh D.A."/>
            <person name="Denef V.J."/>
            <person name="McMahon K.D."/>
            <person name="Konstantinidis K.T."/>
            <person name="Eloe-Fadrosh E.A."/>
            <person name="Kyrpides N.C."/>
            <person name="Woyke T."/>
        </authorList>
    </citation>
    <scope>NUCLEOTIDE SEQUENCE</scope>
    <source>
        <strain evidence="1">GVMAG-M-3300024258-14</strain>
    </source>
</reference>
<proteinExistence type="predicted"/>
<evidence type="ECO:0000313" key="1">
    <source>
        <dbReference type="EMBL" id="QHT93788.1"/>
    </source>
</evidence>
<name>A0A6C0IKS7_9ZZZZ</name>
<sequence>MYRYLIGFSLGIWVGTYYNCKPIINKVKDEVIKNLPKEKD</sequence>